<reference evidence="5 7" key="1">
    <citation type="submission" date="2019-07" db="EMBL/GenBank/DDBJ databases">
        <title>Whole genome shotgun sequence of Frigoribacterium faeni NBRC 103066.</title>
        <authorList>
            <person name="Hosoyama A."/>
            <person name="Uohara A."/>
            <person name="Ohji S."/>
            <person name="Ichikawa N."/>
        </authorList>
    </citation>
    <scope>NUCLEOTIDE SEQUENCE [LARGE SCALE GENOMIC DNA]</scope>
    <source>
        <strain evidence="5 7">NBRC 103066</strain>
    </source>
</reference>
<evidence type="ECO:0000313" key="7">
    <source>
        <dbReference type="Proteomes" id="UP000321154"/>
    </source>
</evidence>
<feature type="chain" id="PRO_5039138505" evidence="4">
    <location>
        <begin position="24"/>
        <end position="420"/>
    </location>
</feature>
<sequence>MQRRTSRLATIGALAAATTLALTACGSGFSDTGDANGGGASGELTSSDDALSVLIGSSGDAETQAVTDAVASWSADSGTDAEVSVASDLPQQLSQGFASGQPADVFYVSTDTLAGFAGNGSLLAYGDRLSNKDDFFPTLVQSFTIDDQFYCAPKDFSTLGLVINTQMWDDAGLTDADIPTDWDSLTAAAAALTTDDHVGLAFSPEFARVGAFMAQAGGALTNADGTEATVDSPENEEALTYVKELLTSGDAAFSSDLGAGWGGEAFGTGQAAMTIEGNWIAGAMTNDYPDVDYRIAELPAGPGGQGTLQFTNCWGIAADSPNQEAAVALVEQLTSTDQQLAFADAFGVMPSIQSAADQWKTDNPDDAAFLDSADFAQGVPNQDGSAAVIADFNSQLSGLATADPATILESAQANLEAILD</sequence>
<keyword evidence="6" id="KW-0762">Sugar transport</keyword>
<comment type="similarity">
    <text evidence="1">Belongs to the bacterial solute-binding protein 1 family.</text>
</comment>
<dbReference type="Gene3D" id="3.40.190.10">
    <property type="entry name" value="Periplasmic binding protein-like II"/>
    <property type="match status" value="1"/>
</dbReference>
<dbReference type="RefSeq" id="WP_146856462.1">
    <property type="nucleotide sequence ID" value="NZ_BAAAHR010000007.1"/>
</dbReference>
<reference evidence="6 8" key="2">
    <citation type="submission" date="2020-07" db="EMBL/GenBank/DDBJ databases">
        <title>Sequencing the genomes of 1000 actinobacteria strains.</title>
        <authorList>
            <person name="Klenk H.-P."/>
        </authorList>
    </citation>
    <scope>NUCLEOTIDE SEQUENCE [LARGE SCALE GENOMIC DNA]</scope>
    <source>
        <strain evidence="6 8">DSM 10309</strain>
    </source>
</reference>
<dbReference type="GO" id="GO:0055052">
    <property type="term" value="C:ATP-binding cassette (ABC) transporter complex, substrate-binding subunit-containing"/>
    <property type="evidence" value="ECO:0007669"/>
    <property type="project" value="TreeGrafter"/>
</dbReference>
<dbReference type="InterPro" id="IPR006059">
    <property type="entry name" value="SBP"/>
</dbReference>
<keyword evidence="3 4" id="KW-0732">Signal</keyword>
<evidence type="ECO:0000256" key="2">
    <source>
        <dbReference type="ARBA" id="ARBA00022448"/>
    </source>
</evidence>
<dbReference type="GO" id="GO:1901982">
    <property type="term" value="F:maltose binding"/>
    <property type="evidence" value="ECO:0007669"/>
    <property type="project" value="TreeGrafter"/>
</dbReference>
<proteinExistence type="inferred from homology"/>
<dbReference type="PROSITE" id="PS51257">
    <property type="entry name" value="PROKAR_LIPOPROTEIN"/>
    <property type="match status" value="1"/>
</dbReference>
<keyword evidence="2" id="KW-0813">Transport</keyword>
<keyword evidence="7" id="KW-1185">Reference proteome</keyword>
<comment type="caution">
    <text evidence="6">The sequence shown here is derived from an EMBL/GenBank/DDBJ whole genome shotgun (WGS) entry which is preliminary data.</text>
</comment>
<feature type="signal peptide" evidence="4">
    <location>
        <begin position="1"/>
        <end position="23"/>
    </location>
</feature>
<dbReference type="EMBL" id="BJUV01000028">
    <property type="protein sequence ID" value="GEK84124.1"/>
    <property type="molecule type" value="Genomic_DNA"/>
</dbReference>
<dbReference type="Proteomes" id="UP000522688">
    <property type="component" value="Unassembled WGS sequence"/>
</dbReference>
<dbReference type="GO" id="GO:0015768">
    <property type="term" value="P:maltose transport"/>
    <property type="evidence" value="ECO:0007669"/>
    <property type="project" value="TreeGrafter"/>
</dbReference>
<dbReference type="GO" id="GO:0042956">
    <property type="term" value="P:maltodextrin transmembrane transport"/>
    <property type="evidence" value="ECO:0007669"/>
    <property type="project" value="TreeGrafter"/>
</dbReference>
<dbReference type="SUPFAM" id="SSF53850">
    <property type="entry name" value="Periplasmic binding protein-like II"/>
    <property type="match status" value="1"/>
</dbReference>
<dbReference type="Proteomes" id="UP000321154">
    <property type="component" value="Unassembled WGS sequence"/>
</dbReference>
<evidence type="ECO:0000313" key="6">
    <source>
        <dbReference type="EMBL" id="MBA8814189.1"/>
    </source>
</evidence>
<dbReference type="PANTHER" id="PTHR30061:SF50">
    <property type="entry name" value="MALTOSE_MALTODEXTRIN-BINDING PERIPLASMIC PROTEIN"/>
    <property type="match status" value="1"/>
</dbReference>
<dbReference type="AlphaFoldDB" id="A0A7W3JK56"/>
<organism evidence="6 8">
    <name type="scientific">Frigoribacterium faeni</name>
    <dbReference type="NCBI Taxonomy" id="145483"/>
    <lineage>
        <taxon>Bacteria</taxon>
        <taxon>Bacillati</taxon>
        <taxon>Actinomycetota</taxon>
        <taxon>Actinomycetes</taxon>
        <taxon>Micrococcales</taxon>
        <taxon>Microbacteriaceae</taxon>
        <taxon>Frigoribacterium</taxon>
    </lineage>
</organism>
<accession>A0A7W3JK56</accession>
<dbReference type="Pfam" id="PF13416">
    <property type="entry name" value="SBP_bac_8"/>
    <property type="match status" value="1"/>
</dbReference>
<gene>
    <name evidence="6" type="ORF">FB463_002455</name>
    <name evidence="5" type="ORF">FFA01_24330</name>
</gene>
<protein>
    <submittedName>
        <fullName evidence="6">Multiple sugar transport system substrate-binding protein</fullName>
    </submittedName>
</protein>
<dbReference type="EMBL" id="JACGWW010000003">
    <property type="protein sequence ID" value="MBA8814189.1"/>
    <property type="molecule type" value="Genomic_DNA"/>
</dbReference>
<evidence type="ECO:0000256" key="1">
    <source>
        <dbReference type="ARBA" id="ARBA00008520"/>
    </source>
</evidence>
<name>A0A7W3JK56_9MICO</name>
<dbReference type="OrthoDB" id="366726at2"/>
<evidence type="ECO:0000313" key="5">
    <source>
        <dbReference type="EMBL" id="GEK84124.1"/>
    </source>
</evidence>
<dbReference type="PANTHER" id="PTHR30061">
    <property type="entry name" value="MALTOSE-BINDING PERIPLASMIC PROTEIN"/>
    <property type="match status" value="1"/>
</dbReference>
<evidence type="ECO:0000256" key="4">
    <source>
        <dbReference type="SAM" id="SignalP"/>
    </source>
</evidence>
<evidence type="ECO:0000313" key="8">
    <source>
        <dbReference type="Proteomes" id="UP000522688"/>
    </source>
</evidence>
<evidence type="ECO:0000256" key="3">
    <source>
        <dbReference type="ARBA" id="ARBA00022729"/>
    </source>
</evidence>